<keyword evidence="3" id="KW-1185">Reference proteome</keyword>
<feature type="region of interest" description="Disordered" evidence="1">
    <location>
        <begin position="166"/>
        <end position="208"/>
    </location>
</feature>
<gene>
    <name evidence="2" type="ORF">FKR81_32360</name>
</gene>
<organism evidence="2 3">
    <name type="scientific">Lentzea tibetensis</name>
    <dbReference type="NCBI Taxonomy" id="2591470"/>
    <lineage>
        <taxon>Bacteria</taxon>
        <taxon>Bacillati</taxon>
        <taxon>Actinomycetota</taxon>
        <taxon>Actinomycetes</taxon>
        <taxon>Pseudonocardiales</taxon>
        <taxon>Pseudonocardiaceae</taxon>
        <taxon>Lentzea</taxon>
    </lineage>
</organism>
<reference evidence="2 3" key="1">
    <citation type="submission" date="2019-07" db="EMBL/GenBank/DDBJ databases">
        <title>Lentzea xizangensis sp. nov., isolated from Qinghai-Tibetan Plateau Soils.</title>
        <authorList>
            <person name="Huang J."/>
        </authorList>
    </citation>
    <scope>NUCLEOTIDE SEQUENCE [LARGE SCALE GENOMIC DNA]</scope>
    <source>
        <strain evidence="2 3">FXJ1.1311</strain>
    </source>
</reference>
<evidence type="ECO:0000256" key="1">
    <source>
        <dbReference type="SAM" id="MobiDB-lite"/>
    </source>
</evidence>
<sequence length="404" mass="43273">MARDHARFYLSIWSDEDFIALSALAKIVYVQLCTQQKLTYAGVLDVSVKRWTRAHPDQNIDAVRAALAELDAARFVVIDHDTEELLVRSFIRRDGLYKQPNVLRAALRCAFELESPLLRKALAVELRRLPTEITGPAPAVAATELEAGARELPASVKAAMTIRGTGRPAPAEQAPVPPAPATTTDVQDGGPPSPSAKALGEGSGELETGVVPPALEETQVGVPAPTPAHTGARPRTREAAPASPAAFAGVDDELEHGSVRQMRRAEADRLVTAYCPQQPGRVLDRLRGEVIGLLRDEITPEVIAAGLRQWSAKTLPVTFLPELVGELMRAESVPGTPQDRQRDLAVVRNFEAMRADALAEDDTTPIGRAVRAELPAHTDAATLQAILDRALAETIAASGLEVAA</sequence>
<feature type="region of interest" description="Disordered" evidence="1">
    <location>
        <begin position="220"/>
        <end position="254"/>
    </location>
</feature>
<accession>A0A563EKE2</accession>
<evidence type="ECO:0000313" key="3">
    <source>
        <dbReference type="Proteomes" id="UP000316639"/>
    </source>
</evidence>
<comment type="caution">
    <text evidence="2">The sequence shown here is derived from an EMBL/GenBank/DDBJ whole genome shotgun (WGS) entry which is preliminary data.</text>
</comment>
<proteinExistence type="predicted"/>
<evidence type="ECO:0000313" key="2">
    <source>
        <dbReference type="EMBL" id="TWP47409.1"/>
    </source>
</evidence>
<feature type="compositionally biased region" description="Low complexity" evidence="1">
    <location>
        <begin position="239"/>
        <end position="248"/>
    </location>
</feature>
<dbReference type="OrthoDB" id="3667154at2"/>
<dbReference type="RefSeq" id="WP_146357840.1">
    <property type="nucleotide sequence ID" value="NZ_VOBR01000026.1"/>
</dbReference>
<dbReference type="Proteomes" id="UP000316639">
    <property type="component" value="Unassembled WGS sequence"/>
</dbReference>
<protein>
    <submittedName>
        <fullName evidence="2">Uncharacterized protein</fullName>
    </submittedName>
</protein>
<dbReference type="AlphaFoldDB" id="A0A563EKE2"/>
<name>A0A563EKE2_9PSEU</name>
<dbReference type="EMBL" id="VOBR01000026">
    <property type="protein sequence ID" value="TWP47409.1"/>
    <property type="molecule type" value="Genomic_DNA"/>
</dbReference>